<dbReference type="PANTHER" id="PTHR45168">
    <property type="entry name" value="DNAJ HOMOLOG SUBFAMILY B MEMBER 2"/>
    <property type="match status" value="1"/>
</dbReference>
<dbReference type="Proteomes" id="UP000694941">
    <property type="component" value="Unplaced"/>
</dbReference>
<proteinExistence type="predicted"/>
<dbReference type="PROSITE" id="PS00636">
    <property type="entry name" value="DNAJ_1"/>
    <property type="match status" value="1"/>
</dbReference>
<name>A0ABM1BFY8_LIMPO</name>
<keyword evidence="1" id="KW-0143">Chaperone</keyword>
<dbReference type="PROSITE" id="PS50076">
    <property type="entry name" value="DNAJ_2"/>
    <property type="match status" value="1"/>
</dbReference>
<dbReference type="InterPro" id="IPR001623">
    <property type="entry name" value="DnaJ_domain"/>
</dbReference>
<dbReference type="InterPro" id="IPR043183">
    <property type="entry name" value="DNJB2/6-like"/>
</dbReference>
<dbReference type="InterPro" id="IPR018253">
    <property type="entry name" value="DnaJ_domain_CS"/>
</dbReference>
<evidence type="ECO:0000313" key="3">
    <source>
        <dbReference type="Proteomes" id="UP000694941"/>
    </source>
</evidence>
<accession>A0ABM1BFY8</accession>
<sequence length="237" mass="27263">MAEYYEVLGIKRAATPEEIKKAYRRLALKWHPDKNPDQKEVAEFMFKEISEAYEVLSDENKRRIYDQYGKEGLLSQQGHRTHNDTHAMYEPDFNHFFSFMFRDPQDVFREFFENDPFEDFFGRQSRQSRGRDSRAVNRREDSFFGVPGFGFGFPDFFNGSGLHQGFTSFSSSSIASGFNTGSVQAGVKKTSKSTRIVNGKRIETTKVTENGVETVTVREDGVLKKRVVNGVPQAIQY</sequence>
<dbReference type="SMART" id="SM00271">
    <property type="entry name" value="DnaJ"/>
    <property type="match status" value="1"/>
</dbReference>
<keyword evidence="3" id="KW-1185">Reference proteome</keyword>
<evidence type="ECO:0000256" key="1">
    <source>
        <dbReference type="ARBA" id="ARBA00023186"/>
    </source>
</evidence>
<dbReference type="Pfam" id="PF00226">
    <property type="entry name" value="DnaJ"/>
    <property type="match status" value="1"/>
</dbReference>
<organism evidence="3 4">
    <name type="scientific">Limulus polyphemus</name>
    <name type="common">Atlantic horseshoe crab</name>
    <dbReference type="NCBI Taxonomy" id="6850"/>
    <lineage>
        <taxon>Eukaryota</taxon>
        <taxon>Metazoa</taxon>
        <taxon>Ecdysozoa</taxon>
        <taxon>Arthropoda</taxon>
        <taxon>Chelicerata</taxon>
        <taxon>Merostomata</taxon>
        <taxon>Xiphosura</taxon>
        <taxon>Limulidae</taxon>
        <taxon>Limulus</taxon>
    </lineage>
</organism>
<gene>
    <name evidence="4" type="primary">LOC106465555</name>
</gene>
<dbReference type="PRINTS" id="PR00625">
    <property type="entry name" value="JDOMAIN"/>
</dbReference>
<dbReference type="PANTHER" id="PTHR45168:SF3">
    <property type="entry name" value="DNAJ HEAT SHOCK PROTEIN FAMILY (HSP40) MEMBER B2"/>
    <property type="match status" value="1"/>
</dbReference>
<protein>
    <submittedName>
        <fullName evidence="4">DnaJ homolog subfamily B member 6-B-like</fullName>
    </submittedName>
</protein>
<dbReference type="GeneID" id="106465555"/>
<reference evidence="4" key="1">
    <citation type="submission" date="2025-08" db="UniProtKB">
        <authorList>
            <consortium name="RefSeq"/>
        </authorList>
    </citation>
    <scope>IDENTIFICATION</scope>
    <source>
        <tissue evidence="4">Muscle</tissue>
    </source>
</reference>
<dbReference type="InterPro" id="IPR036869">
    <property type="entry name" value="J_dom_sf"/>
</dbReference>
<dbReference type="Gene3D" id="1.10.287.110">
    <property type="entry name" value="DnaJ domain"/>
    <property type="match status" value="1"/>
</dbReference>
<dbReference type="CDD" id="cd06257">
    <property type="entry name" value="DnaJ"/>
    <property type="match status" value="1"/>
</dbReference>
<dbReference type="RefSeq" id="XP_013781233.1">
    <property type="nucleotide sequence ID" value="XM_013925779.2"/>
</dbReference>
<evidence type="ECO:0000259" key="2">
    <source>
        <dbReference type="PROSITE" id="PS50076"/>
    </source>
</evidence>
<feature type="domain" description="J" evidence="2">
    <location>
        <begin position="3"/>
        <end position="69"/>
    </location>
</feature>
<evidence type="ECO:0000313" key="4">
    <source>
        <dbReference type="RefSeq" id="XP_013781233.1"/>
    </source>
</evidence>
<dbReference type="SUPFAM" id="SSF46565">
    <property type="entry name" value="Chaperone J-domain"/>
    <property type="match status" value="1"/>
</dbReference>